<gene>
    <name evidence="2" type="ORF">SAMN04487907_104114</name>
</gene>
<dbReference type="Proteomes" id="UP000199438">
    <property type="component" value="Unassembled WGS sequence"/>
</dbReference>
<dbReference type="RefSeq" id="WP_139219204.1">
    <property type="nucleotide sequence ID" value="NZ_FOKV01000004.1"/>
</dbReference>
<keyword evidence="1" id="KW-1133">Transmembrane helix</keyword>
<keyword evidence="1" id="KW-0812">Transmembrane</keyword>
<name>A0A1I1IZF0_9FLAO</name>
<dbReference type="EMBL" id="FOKV01000004">
    <property type="protein sequence ID" value="SFC41545.1"/>
    <property type="molecule type" value="Genomic_DNA"/>
</dbReference>
<reference evidence="3" key="1">
    <citation type="submission" date="2016-10" db="EMBL/GenBank/DDBJ databases">
        <authorList>
            <person name="Varghese N."/>
            <person name="Submissions S."/>
        </authorList>
    </citation>
    <scope>NUCLEOTIDE SEQUENCE [LARGE SCALE GENOMIC DNA]</scope>
    <source>
        <strain evidence="3">DSM 24499</strain>
    </source>
</reference>
<feature type="transmembrane region" description="Helical" evidence="1">
    <location>
        <begin position="42"/>
        <end position="63"/>
    </location>
</feature>
<keyword evidence="1" id="KW-0472">Membrane</keyword>
<evidence type="ECO:0000313" key="2">
    <source>
        <dbReference type="EMBL" id="SFC41545.1"/>
    </source>
</evidence>
<evidence type="ECO:0008006" key="4">
    <source>
        <dbReference type="Google" id="ProtNLM"/>
    </source>
</evidence>
<accession>A0A1I1IZF0</accession>
<dbReference type="AlphaFoldDB" id="A0A1I1IZF0"/>
<evidence type="ECO:0000256" key="1">
    <source>
        <dbReference type="SAM" id="Phobius"/>
    </source>
</evidence>
<keyword evidence="3" id="KW-1185">Reference proteome</keyword>
<sequence length="227" mass="27246">MKLKAKHILITAFVFILIILSGQIFAVFCVSPDSRYLDASNYLNNLLSPIISIIALLGVYYTYSQQQKNHKEQIDQGRQEFAINHLSSIYLEFKAYYEREVDEDYLSDLSKRAEKLDHWYKTYRPEELTNQLNIEDEIRGQRNFLVKLNEHIDNYNYLVDYISNSRYIDIQVKKSYLKRILYDIEKISINYERMKYSNYIPSEIVELYKEYYHQIETIIQKANNNIK</sequence>
<organism evidence="2 3">
    <name type="scientific">Zunongwangia mangrovi</name>
    <dbReference type="NCBI Taxonomy" id="1334022"/>
    <lineage>
        <taxon>Bacteria</taxon>
        <taxon>Pseudomonadati</taxon>
        <taxon>Bacteroidota</taxon>
        <taxon>Flavobacteriia</taxon>
        <taxon>Flavobacteriales</taxon>
        <taxon>Flavobacteriaceae</taxon>
        <taxon>Zunongwangia</taxon>
    </lineage>
</organism>
<dbReference type="STRING" id="1334022.SAMN04487907_104114"/>
<proteinExistence type="predicted"/>
<protein>
    <recommendedName>
        <fullName evidence="4">Phage abortive infection protein</fullName>
    </recommendedName>
</protein>
<evidence type="ECO:0000313" key="3">
    <source>
        <dbReference type="Proteomes" id="UP000199438"/>
    </source>
</evidence>